<dbReference type="InterPro" id="IPR011989">
    <property type="entry name" value="ARM-like"/>
</dbReference>
<dbReference type="STRING" id="944018.H8Z8X3"/>
<dbReference type="HOGENOM" id="CLU_004017_8_4_1"/>
<feature type="repeat" description="Pumilio" evidence="2">
    <location>
        <begin position="396"/>
        <end position="431"/>
    </location>
</feature>
<dbReference type="GO" id="GO:0003729">
    <property type="term" value="F:mRNA binding"/>
    <property type="evidence" value="ECO:0007669"/>
    <property type="project" value="TreeGrafter"/>
</dbReference>
<dbReference type="Proteomes" id="UP000005622">
    <property type="component" value="Unassembled WGS sequence"/>
</dbReference>
<dbReference type="PROSITE" id="PS50303">
    <property type="entry name" value="PUM_HD"/>
    <property type="match status" value="1"/>
</dbReference>
<dbReference type="OrthoDB" id="668540at2759"/>
<dbReference type="InterPro" id="IPR033133">
    <property type="entry name" value="PUM-HD"/>
</dbReference>
<accession>A0A086J414</accession>
<dbReference type="InterPro" id="IPR016024">
    <property type="entry name" value="ARM-type_fold"/>
</dbReference>
<dbReference type="PROSITE" id="PS50302">
    <property type="entry name" value="PUM"/>
    <property type="match status" value="6"/>
</dbReference>
<evidence type="ECO:0000313" key="4">
    <source>
        <dbReference type="EMBL" id="EHY66404.1"/>
    </source>
</evidence>
<feature type="domain" description="PUM-HD" evidence="3">
    <location>
        <begin position="116"/>
        <end position="457"/>
    </location>
</feature>
<keyword evidence="1" id="KW-0677">Repeat</keyword>
<reference evidence="4" key="1">
    <citation type="submission" date="2011-03" db="EMBL/GenBank/DDBJ databases">
        <title>The Genome Sequence of Nematocida sp1 strain ERTm2.</title>
        <authorList>
            <consortium name="The Broad Institute Genome Sequencing Platform"/>
            <consortium name="The Broad Institute Genome Sequencing Center for Infectious Disease"/>
            <person name="Cuomo C."/>
            <person name="Troemel E."/>
            <person name="Young S.K."/>
            <person name="Zeng Q."/>
            <person name="Gargeya S."/>
            <person name="Fitzgerald M."/>
            <person name="Haas B."/>
            <person name="Abouelleil A."/>
            <person name="Alvarado L."/>
            <person name="Arachchi H.M."/>
            <person name="Berlin A."/>
            <person name="Brown A."/>
            <person name="Chapman S.B."/>
            <person name="Chen Z."/>
            <person name="Dunbar C."/>
            <person name="Freedman E."/>
            <person name="Gearin G."/>
            <person name="Gellesch M."/>
            <person name="Goldberg J."/>
            <person name="Griggs A."/>
            <person name="Gujja S."/>
            <person name="Heilman E.R."/>
            <person name="Heiman D."/>
            <person name="Howarth C."/>
            <person name="Larson L."/>
            <person name="Lui A."/>
            <person name="MacDonald P.J.P."/>
            <person name="Mehta T."/>
            <person name="Montmayeur A."/>
            <person name="Murphy C."/>
            <person name="Neiman D."/>
            <person name="Pearson M."/>
            <person name="Priest M."/>
            <person name="Roberts A."/>
            <person name="Saif S."/>
            <person name="Shea T."/>
            <person name="Shenoy N."/>
            <person name="Sisk P."/>
            <person name="Stolte C."/>
            <person name="Sykes S."/>
            <person name="White J."/>
            <person name="Yandava C."/>
            <person name="Wortman J."/>
            <person name="Nusbaum C."/>
            <person name="Birren B."/>
        </authorList>
    </citation>
    <scope>NUCLEOTIDE SEQUENCE</scope>
    <source>
        <strain evidence="4">ERTm2</strain>
    </source>
</reference>
<name>H8Z8X3_NEMA1</name>
<feature type="repeat" description="Pumilio" evidence="2">
    <location>
        <begin position="179"/>
        <end position="214"/>
    </location>
</feature>
<protein>
    <recommendedName>
        <fullName evidence="3">PUM-HD domain-containing protein</fullName>
    </recommendedName>
</protein>
<dbReference type="SUPFAM" id="SSF48371">
    <property type="entry name" value="ARM repeat"/>
    <property type="match status" value="1"/>
</dbReference>
<dbReference type="PANTHER" id="PTHR12537">
    <property type="entry name" value="RNA BINDING PROTEIN PUMILIO-RELATED"/>
    <property type="match status" value="1"/>
</dbReference>
<dbReference type="CDD" id="cd07920">
    <property type="entry name" value="Pumilio"/>
    <property type="match status" value="1"/>
</dbReference>
<dbReference type="Pfam" id="PF22493">
    <property type="entry name" value="PUF_NOP9"/>
    <property type="match status" value="1"/>
</dbReference>
<dbReference type="Gene3D" id="1.25.10.10">
    <property type="entry name" value="Leucine-rich Repeat Variant"/>
    <property type="match status" value="1"/>
</dbReference>
<proteinExistence type="predicted"/>
<feature type="repeat" description="Pumilio" evidence="2">
    <location>
        <begin position="215"/>
        <end position="238"/>
    </location>
</feature>
<evidence type="ECO:0000313" key="5">
    <source>
        <dbReference type="EMBL" id="KFG26882.1"/>
    </source>
</evidence>
<evidence type="ECO:0000256" key="2">
    <source>
        <dbReference type="PROSITE-ProRule" id="PRU00317"/>
    </source>
</evidence>
<dbReference type="GO" id="GO:0005737">
    <property type="term" value="C:cytoplasm"/>
    <property type="evidence" value="ECO:0007669"/>
    <property type="project" value="TreeGrafter"/>
</dbReference>
<dbReference type="EMBL" id="JH604633">
    <property type="protein sequence ID" value="EHY66404.1"/>
    <property type="molecule type" value="Genomic_DNA"/>
</dbReference>
<dbReference type="Proteomes" id="UP000054524">
    <property type="component" value="Unassembled WGS sequence"/>
</dbReference>
<dbReference type="PANTHER" id="PTHR12537:SF12">
    <property type="entry name" value="MATERNAL PROTEIN PUMILIO"/>
    <property type="match status" value="1"/>
</dbReference>
<dbReference type="InterPro" id="IPR001313">
    <property type="entry name" value="Pumilio_RNA-bd_rpt"/>
</dbReference>
<evidence type="ECO:0000313" key="6">
    <source>
        <dbReference type="Proteomes" id="UP000054524"/>
    </source>
</evidence>
<dbReference type="InterPro" id="IPR033712">
    <property type="entry name" value="Pumilio_RNA-bd"/>
</dbReference>
<dbReference type="EMBL" id="AKIJ01000002">
    <property type="protein sequence ID" value="KFG26882.1"/>
    <property type="molecule type" value="Genomic_DNA"/>
</dbReference>
<dbReference type="AlphaFoldDB" id="H8Z8X3"/>
<dbReference type="Pfam" id="PF00806">
    <property type="entry name" value="PUF"/>
    <property type="match status" value="5"/>
</dbReference>
<gene>
    <name evidence="4" type="ORF">NERG_00044</name>
    <name evidence="5" type="ORF">NESG_01038</name>
</gene>
<evidence type="ECO:0000259" key="3">
    <source>
        <dbReference type="PROSITE" id="PS50303"/>
    </source>
</evidence>
<sequence>MFEKNIRSARSISHIARGNVDPDDKEKEFSLHETNTQTMDKECTDIIEDAFNPIKCTTWQSKKNLVDRIEEDHPTHKSIEYNIEEKKSVLPPIGKGLKEKGKRHILLNSIKIDSFSSTPAAEPLKDQFFEEVYAFAKKRGISSSENLICAISKDQEGSRFIQKKLDGASAEEIAMTFEEICPWIGDLIADLFGNYVVQKFLEIGTHEQREKIFSAMEGTIIPLALHMYGCRVIQKALECKDINRKIVERIKGHVIDLVCDQNGNHVVQKCVECVDSDFVIKEFEEDAVSLSRHRYGCRVIQRIFENSTKCASAIDKIISNAKLLVEDQYGNYVIQHILEKGTHAHKRKIITDLSDNIAEYSTHKFASNVMEKCVICGTMEDRKHMLKQLKSAVGPSGEDMLIHITMDKFGNYVIQRLLDVLTGADKEVLMAHLKANISDLKKSSYAKCIISKLALLDSKRE</sequence>
<dbReference type="SMART" id="SM00025">
    <property type="entry name" value="Pumilio"/>
    <property type="match status" value="8"/>
</dbReference>
<feature type="repeat" description="Pumilio" evidence="2">
    <location>
        <begin position="249"/>
        <end position="285"/>
    </location>
</feature>
<evidence type="ECO:0000256" key="1">
    <source>
        <dbReference type="ARBA" id="ARBA00022737"/>
    </source>
</evidence>
<reference evidence="5 6" key="3">
    <citation type="journal article" date="2014" name="Genome Announc.">
        <title>Genome Sequence of the Microsporidian Species Nematocida sp1 Strain ERTm6 (ATCC PRA-372).</title>
        <authorList>
            <person name="Bakowski M.A."/>
            <person name="Priest M."/>
            <person name="Young S."/>
            <person name="Cuomo C.A."/>
            <person name="Troemel E.R."/>
        </authorList>
    </citation>
    <scope>NUCLEOTIDE SEQUENCE [LARGE SCALE GENOMIC DNA]</scope>
    <source>
        <strain evidence="5 6">ERTm6</strain>
    </source>
</reference>
<organism evidence="4">
    <name type="scientific">Nematocida ausubeli (strain ATCC PRA-371 / ERTm2)</name>
    <name type="common">Nematode killer fungus</name>
    <dbReference type="NCBI Taxonomy" id="1913371"/>
    <lineage>
        <taxon>Eukaryota</taxon>
        <taxon>Fungi</taxon>
        <taxon>Fungi incertae sedis</taxon>
        <taxon>Microsporidia</taxon>
        <taxon>Nematocida</taxon>
    </lineage>
</organism>
<accession>H8Z8X3</accession>
<keyword evidence="6" id="KW-1185">Reference proteome</keyword>
<feature type="repeat" description="Pumilio" evidence="2">
    <location>
        <begin position="316"/>
        <end position="351"/>
    </location>
</feature>
<feature type="repeat" description="Pumilio" evidence="2">
    <location>
        <begin position="352"/>
        <end position="387"/>
    </location>
</feature>
<reference evidence="5" key="2">
    <citation type="submission" date="2012-10" db="EMBL/GenBank/DDBJ databases">
        <authorList>
            <consortium name="The Broad Institute Genome Sequencing Platform"/>
            <consortium name="The Broad Institute Genome Sequencing Center for Infectious Disease"/>
            <person name="Cuomo C."/>
            <person name="Troemel E."/>
            <person name="Walker B."/>
            <person name="Young S.K."/>
            <person name="Zeng Q."/>
            <person name="Gargeya S."/>
            <person name="Fitzgerald M."/>
            <person name="Haas B."/>
            <person name="Abouelleil A."/>
            <person name="Alvarado L."/>
            <person name="Arachchi H.M."/>
            <person name="Berlin A.M."/>
            <person name="Chapman S.B."/>
            <person name="Goldberg J."/>
            <person name="Griggs A."/>
            <person name="Gujja S."/>
            <person name="Hansen M."/>
            <person name="Howarth C."/>
            <person name="Imamovic A."/>
            <person name="Larimer J."/>
            <person name="McCowan C."/>
            <person name="Murphy C."/>
            <person name="Neiman D."/>
            <person name="Pearson M."/>
            <person name="Priest M."/>
            <person name="Roberts A."/>
            <person name="Saif S."/>
            <person name="Shea T."/>
            <person name="Sisk P."/>
            <person name="Sykes S."/>
            <person name="Wortman J."/>
            <person name="Nusbaum C."/>
            <person name="Birren B."/>
        </authorList>
    </citation>
    <scope>NUCLEOTIDE SEQUENCE</scope>
    <source>
        <strain evidence="5">ERTm6</strain>
    </source>
</reference>
<dbReference type="GO" id="GO:0010608">
    <property type="term" value="P:post-transcriptional regulation of gene expression"/>
    <property type="evidence" value="ECO:0007669"/>
    <property type="project" value="TreeGrafter"/>
</dbReference>